<comment type="caution">
    <text evidence="2">The sequence shown here is derived from an EMBL/GenBank/DDBJ whole genome shotgun (WGS) entry which is preliminary data.</text>
</comment>
<dbReference type="Gene3D" id="3.30.460.10">
    <property type="entry name" value="Beta Polymerase, domain 2"/>
    <property type="match status" value="1"/>
</dbReference>
<reference evidence="2 3" key="1">
    <citation type="submission" date="2015-10" db="EMBL/GenBank/DDBJ databases">
        <title>Genome sequence of Chryseobacterium greenlandense.</title>
        <authorList>
            <person name="Newman J."/>
            <person name="Fischer K."/>
            <person name="Miller J."/>
        </authorList>
    </citation>
    <scope>NUCLEOTIDE SEQUENCE [LARGE SCALE GENOMIC DNA]</scope>
    <source>
        <strain evidence="2 3">UMB34</strain>
    </source>
</reference>
<dbReference type="EMBL" id="LMAI01000001">
    <property type="protein sequence ID" value="KUJ58316.1"/>
    <property type="molecule type" value="Genomic_DNA"/>
</dbReference>
<dbReference type="InterPro" id="IPR002934">
    <property type="entry name" value="Polymerase_NTP_transf_dom"/>
</dbReference>
<proteinExistence type="predicted"/>
<dbReference type="AlphaFoldDB" id="A0A117KD36"/>
<dbReference type="SUPFAM" id="SSF81301">
    <property type="entry name" value="Nucleotidyltransferase"/>
    <property type="match status" value="1"/>
</dbReference>
<dbReference type="GO" id="GO:0016779">
    <property type="term" value="F:nucleotidyltransferase activity"/>
    <property type="evidence" value="ECO:0007669"/>
    <property type="project" value="InterPro"/>
</dbReference>
<evidence type="ECO:0000259" key="1">
    <source>
        <dbReference type="Pfam" id="PF01909"/>
    </source>
</evidence>
<protein>
    <recommendedName>
        <fullName evidence="1">Polymerase nucleotidyl transferase domain-containing protein</fullName>
    </recommendedName>
</protein>
<evidence type="ECO:0000313" key="3">
    <source>
        <dbReference type="Proteomes" id="UP000054388"/>
    </source>
</evidence>
<feature type="domain" description="Polymerase nucleotidyl transferase" evidence="1">
    <location>
        <begin position="9"/>
        <end position="83"/>
    </location>
</feature>
<dbReference type="RefSeq" id="WP_059135380.1">
    <property type="nucleotide sequence ID" value="NZ_LMAI01000001.1"/>
</dbReference>
<sequence>MGKVVLFEKKFLEFLHKINCTDFEFYLFGSSLKRKNYHDIDILIIYNNCEVLKEVKAKINLEFASFFPHLICLTFNEEKELQFIKMVGAKKLK</sequence>
<evidence type="ECO:0000313" key="2">
    <source>
        <dbReference type="EMBL" id="KUJ58316.1"/>
    </source>
</evidence>
<dbReference type="Proteomes" id="UP000054388">
    <property type="component" value="Unassembled WGS sequence"/>
</dbReference>
<gene>
    <name evidence="2" type="ORF">AR686_00485</name>
</gene>
<dbReference type="Pfam" id="PF01909">
    <property type="entry name" value="NTP_transf_2"/>
    <property type="match status" value="1"/>
</dbReference>
<organism evidence="2 3">
    <name type="scientific">Chryseobacterium aquaticum subsp. greenlandense</name>
    <dbReference type="NCBI Taxonomy" id="345663"/>
    <lineage>
        <taxon>Bacteria</taxon>
        <taxon>Pseudomonadati</taxon>
        <taxon>Bacteroidota</taxon>
        <taxon>Flavobacteriia</taxon>
        <taxon>Flavobacteriales</taxon>
        <taxon>Weeksellaceae</taxon>
        <taxon>Chryseobacterium group</taxon>
        <taxon>Chryseobacterium</taxon>
    </lineage>
</organism>
<name>A0A117KD36_9FLAO</name>
<dbReference type="InterPro" id="IPR043519">
    <property type="entry name" value="NT_sf"/>
</dbReference>
<accession>A0A117KD36</accession>